<dbReference type="InterPro" id="IPR036390">
    <property type="entry name" value="WH_DNA-bd_sf"/>
</dbReference>
<dbReference type="GeneID" id="70915489"/>
<dbReference type="InterPro" id="IPR005119">
    <property type="entry name" value="LysR_subst-bd"/>
</dbReference>
<dbReference type="Gene3D" id="3.40.190.10">
    <property type="entry name" value="Periplasmic binding protein-like II"/>
    <property type="match status" value="2"/>
</dbReference>
<dbReference type="PROSITE" id="PS50931">
    <property type="entry name" value="HTH_LYSR"/>
    <property type="match status" value="1"/>
</dbReference>
<dbReference type="PANTHER" id="PTHR30579:SF7">
    <property type="entry name" value="HTH-TYPE TRANSCRIPTIONAL REGULATOR LRHA-RELATED"/>
    <property type="match status" value="1"/>
</dbReference>
<dbReference type="SUPFAM" id="SSF53850">
    <property type="entry name" value="Periplasmic binding protein-like II"/>
    <property type="match status" value="1"/>
</dbReference>
<reference evidence="6 7" key="1">
    <citation type="submission" date="2016-07" db="EMBL/GenBank/DDBJ databases">
        <title>Developing Vibrio natriegens as a novel, fast-growing host for biotechnology.</title>
        <authorList>
            <person name="Weinstock M.T."/>
            <person name="Hesek E.D."/>
            <person name="Wilson C.M."/>
            <person name="Gibson D.G."/>
        </authorList>
    </citation>
    <scope>NUCLEOTIDE SEQUENCE [LARGE SCALE GENOMIC DNA]</scope>
    <source>
        <strain evidence="6 7">ATCC 14048</strain>
    </source>
</reference>
<accession>A0AAN1CXC7</accession>
<evidence type="ECO:0000256" key="4">
    <source>
        <dbReference type="ARBA" id="ARBA00023163"/>
    </source>
</evidence>
<dbReference type="InterPro" id="IPR000847">
    <property type="entry name" value="LysR_HTH_N"/>
</dbReference>
<sequence>MKLIHPQLLLTYIAVCETGSFTRAADRIHNSQSTISQQINRLESIIGDTLLIRTPQKVTLTEKGEFVLRYAHRIIELNSTMLDNLNATSEQTIIKIGVPDDLSVDVTRAIIPFQQSDNVLFEFTSGLSNDLYQSYLTGKYDIVLAKQQILGNAFAFRHEPLLWLDSASAPAFHHPVVPLVLFPTGALYRDHIMTSLDQLGYSHRVNYCSSNLSAIMTASAIGFGVTLLPRTCKTHEHVIVEELQSLAPADDLYLGLYIADMHSPVLHKIATTLVRLFELEHTHTGKSHI</sequence>
<dbReference type="EMBL" id="CP016346">
    <property type="protein sequence ID" value="ANQ14509.1"/>
    <property type="molecule type" value="Genomic_DNA"/>
</dbReference>
<keyword evidence="7" id="KW-1185">Reference proteome</keyword>
<evidence type="ECO:0000256" key="3">
    <source>
        <dbReference type="ARBA" id="ARBA00023125"/>
    </source>
</evidence>
<name>A0AAN1CXC7_VIBNA</name>
<dbReference type="InterPro" id="IPR036388">
    <property type="entry name" value="WH-like_DNA-bd_sf"/>
</dbReference>
<dbReference type="PANTHER" id="PTHR30579">
    <property type="entry name" value="TRANSCRIPTIONAL REGULATOR"/>
    <property type="match status" value="1"/>
</dbReference>
<proteinExistence type="inferred from homology"/>
<dbReference type="InterPro" id="IPR050176">
    <property type="entry name" value="LTTR"/>
</dbReference>
<dbReference type="PRINTS" id="PR00039">
    <property type="entry name" value="HTHLYSR"/>
</dbReference>
<keyword evidence="4" id="KW-0804">Transcription</keyword>
<evidence type="ECO:0000256" key="2">
    <source>
        <dbReference type="ARBA" id="ARBA00023015"/>
    </source>
</evidence>
<evidence type="ECO:0000256" key="1">
    <source>
        <dbReference type="ARBA" id="ARBA00009437"/>
    </source>
</evidence>
<dbReference type="GO" id="GO:0003677">
    <property type="term" value="F:DNA binding"/>
    <property type="evidence" value="ECO:0007669"/>
    <property type="project" value="UniProtKB-KW"/>
</dbReference>
<dbReference type="SUPFAM" id="SSF46785">
    <property type="entry name" value="Winged helix' DNA-binding domain"/>
    <property type="match status" value="1"/>
</dbReference>
<evidence type="ECO:0000313" key="7">
    <source>
        <dbReference type="Proteomes" id="UP000092741"/>
    </source>
</evidence>
<organism evidence="6 7">
    <name type="scientific">Vibrio natriegens NBRC 15636 = ATCC 14048 = DSM 759</name>
    <dbReference type="NCBI Taxonomy" id="1219067"/>
    <lineage>
        <taxon>Bacteria</taxon>
        <taxon>Pseudomonadati</taxon>
        <taxon>Pseudomonadota</taxon>
        <taxon>Gammaproteobacteria</taxon>
        <taxon>Vibrionales</taxon>
        <taxon>Vibrionaceae</taxon>
        <taxon>Vibrio</taxon>
    </lineage>
</organism>
<keyword evidence="2" id="KW-0805">Transcription regulation</keyword>
<dbReference type="Pfam" id="PF00126">
    <property type="entry name" value="HTH_1"/>
    <property type="match status" value="1"/>
</dbReference>
<dbReference type="Gene3D" id="1.10.10.10">
    <property type="entry name" value="Winged helix-like DNA-binding domain superfamily/Winged helix DNA-binding domain"/>
    <property type="match status" value="1"/>
</dbReference>
<dbReference type="Proteomes" id="UP000092741">
    <property type="component" value="Chromosome 2"/>
</dbReference>
<dbReference type="RefSeq" id="WP_020336090.1">
    <property type="nucleotide sequence ID" value="NZ_ATFJ01000039.1"/>
</dbReference>
<dbReference type="AlphaFoldDB" id="A0AAN1CXC7"/>
<dbReference type="GO" id="GO:0003700">
    <property type="term" value="F:DNA-binding transcription factor activity"/>
    <property type="evidence" value="ECO:0007669"/>
    <property type="project" value="InterPro"/>
</dbReference>
<keyword evidence="3" id="KW-0238">DNA-binding</keyword>
<gene>
    <name evidence="6" type="ORF">BA890_17335</name>
</gene>
<feature type="domain" description="HTH lysR-type" evidence="5">
    <location>
        <begin position="1"/>
        <end position="61"/>
    </location>
</feature>
<dbReference type="Pfam" id="PF03466">
    <property type="entry name" value="LysR_substrate"/>
    <property type="match status" value="1"/>
</dbReference>
<dbReference type="FunFam" id="1.10.10.10:FF:000001">
    <property type="entry name" value="LysR family transcriptional regulator"/>
    <property type="match status" value="1"/>
</dbReference>
<evidence type="ECO:0000313" key="6">
    <source>
        <dbReference type="EMBL" id="ANQ14509.1"/>
    </source>
</evidence>
<comment type="similarity">
    <text evidence="1">Belongs to the LysR transcriptional regulatory family.</text>
</comment>
<protein>
    <recommendedName>
        <fullName evidence="5">HTH lysR-type domain-containing protein</fullName>
    </recommendedName>
</protein>
<evidence type="ECO:0000259" key="5">
    <source>
        <dbReference type="PROSITE" id="PS50931"/>
    </source>
</evidence>